<feature type="domain" description="DUF1659" evidence="1">
    <location>
        <begin position="2"/>
        <end position="73"/>
    </location>
</feature>
<evidence type="ECO:0000313" key="3">
    <source>
        <dbReference type="Proteomes" id="UP000596739"/>
    </source>
</evidence>
<dbReference type="RefSeq" id="WP_200271150.1">
    <property type="nucleotide sequence ID" value="NZ_JAENHN010000046.1"/>
</dbReference>
<evidence type="ECO:0000259" key="1">
    <source>
        <dbReference type="Pfam" id="PF07872"/>
    </source>
</evidence>
<organism evidence="2 3">
    <name type="scientific">Clostridium yunnanense</name>
    <dbReference type="NCBI Taxonomy" id="2800325"/>
    <lineage>
        <taxon>Bacteria</taxon>
        <taxon>Bacillati</taxon>
        <taxon>Bacillota</taxon>
        <taxon>Clostridia</taxon>
        <taxon>Eubacteriales</taxon>
        <taxon>Clostridiaceae</taxon>
        <taxon>Clostridium</taxon>
    </lineage>
</organism>
<sequence>MAVNKVLETTSFYIEVENGTDKQGAKVYKKKNFSGVNTNAAPENVYAVAEAIKGVLSIGSRDTFLNETSKLANA</sequence>
<protein>
    <submittedName>
        <fullName evidence="2">DUF1659 domain-containing protein</fullName>
    </submittedName>
</protein>
<reference evidence="3" key="1">
    <citation type="submission" date="2021-01" db="EMBL/GenBank/DDBJ databases">
        <title>Genome public.</title>
        <authorList>
            <person name="Liu C."/>
            <person name="Sun Q."/>
        </authorList>
    </citation>
    <scope>NUCLEOTIDE SEQUENCE [LARGE SCALE GENOMIC DNA]</scope>
    <source>
        <strain evidence="3">YIM B02505</strain>
    </source>
</reference>
<dbReference type="InterPro" id="IPR012454">
    <property type="entry name" value="DUF1659"/>
</dbReference>
<accession>A0ABS1ES00</accession>
<proteinExistence type="predicted"/>
<dbReference type="Pfam" id="PF07872">
    <property type="entry name" value="DUF1659"/>
    <property type="match status" value="1"/>
</dbReference>
<dbReference type="Proteomes" id="UP000596739">
    <property type="component" value="Unassembled WGS sequence"/>
</dbReference>
<comment type="caution">
    <text evidence="2">The sequence shown here is derived from an EMBL/GenBank/DDBJ whole genome shotgun (WGS) entry which is preliminary data.</text>
</comment>
<dbReference type="EMBL" id="JAENHN010000046">
    <property type="protein sequence ID" value="MBK1812190.1"/>
    <property type="molecule type" value="Genomic_DNA"/>
</dbReference>
<name>A0ABS1ES00_9CLOT</name>
<evidence type="ECO:0000313" key="2">
    <source>
        <dbReference type="EMBL" id="MBK1812190.1"/>
    </source>
</evidence>
<keyword evidence="3" id="KW-1185">Reference proteome</keyword>
<gene>
    <name evidence="2" type="ORF">JHL18_16325</name>
</gene>